<evidence type="ECO:0000256" key="4">
    <source>
        <dbReference type="ARBA" id="ARBA00022989"/>
    </source>
</evidence>
<dbReference type="Proteomes" id="UP000029714">
    <property type="component" value="Unassembled WGS sequence"/>
</dbReference>
<evidence type="ECO:0000256" key="6">
    <source>
        <dbReference type="SAM" id="Phobius"/>
    </source>
</evidence>
<keyword evidence="3 6" id="KW-0812">Transmembrane</keyword>
<dbReference type="PANTHER" id="PTHR33529:SF6">
    <property type="entry name" value="YJGP_YJGQ FAMILY PERMEASE"/>
    <property type="match status" value="1"/>
</dbReference>
<evidence type="ECO:0000256" key="5">
    <source>
        <dbReference type="ARBA" id="ARBA00023136"/>
    </source>
</evidence>
<reference evidence="8" key="3">
    <citation type="submission" date="2018-04" db="EMBL/GenBank/DDBJ databases">
        <authorList>
            <person name="Sheh A."/>
            <person name="Shen Z."/>
            <person name="Mannion A.J."/>
            <person name="Fox J.G."/>
        </authorList>
    </citation>
    <scope>NUCLEOTIDE SEQUENCE</scope>
    <source>
        <strain evidence="8">MIT 97-6194</strain>
    </source>
</reference>
<evidence type="ECO:0000256" key="1">
    <source>
        <dbReference type="ARBA" id="ARBA00004651"/>
    </source>
</evidence>
<evidence type="ECO:0000256" key="2">
    <source>
        <dbReference type="ARBA" id="ARBA00022475"/>
    </source>
</evidence>
<dbReference type="EMBL" id="QBIU01000001">
    <property type="protein sequence ID" value="MWV69138.1"/>
    <property type="molecule type" value="Genomic_DNA"/>
</dbReference>
<reference evidence="7 10" key="4">
    <citation type="submission" date="2019-12" db="EMBL/GenBank/DDBJ databases">
        <title>Multi-Generational Helicobacter saguini Isolates.</title>
        <authorList>
            <person name="Mannion A."/>
            <person name="Shen Z."/>
            <person name="Fox J.G."/>
        </authorList>
    </citation>
    <scope>NUCLEOTIDE SEQUENCE [LARGE SCALE GENOMIC DNA]</scope>
    <source>
        <strain evidence="7">16-048</strain>
        <strain evidence="10">16-048 (F4)</strain>
    </source>
</reference>
<dbReference type="Pfam" id="PF03739">
    <property type="entry name" value="LptF_LptG"/>
    <property type="match status" value="1"/>
</dbReference>
<reference evidence="8 9" key="2">
    <citation type="journal article" date="2016" name="Infect. Immun.">
        <title>Helicobacter saguini, a Novel Helicobacter Isolated from Cotton-Top Tamarins with Ulcerative Colitis, Has Proinflammatory Properties and Induces Typhlocolitis and Dysplasia in Gnotobiotic IL-10-/- Mice.</title>
        <authorList>
            <person name="Shen Z."/>
            <person name="Mannion A."/>
            <person name="Whary M.T."/>
            <person name="Muthupalani S."/>
            <person name="Sheh A."/>
            <person name="Feng Y."/>
            <person name="Gong G."/>
            <person name="Vandamme P."/>
            <person name="Holcombe H.R."/>
            <person name="Paster B.J."/>
            <person name="Fox J.G."/>
        </authorList>
    </citation>
    <scope>NUCLEOTIDE SEQUENCE [LARGE SCALE GENOMIC DNA]</scope>
    <source>
        <strain evidence="8 9">MIT 97-6194</strain>
    </source>
</reference>
<dbReference type="GO" id="GO:0015920">
    <property type="term" value="P:lipopolysaccharide transport"/>
    <property type="evidence" value="ECO:0007669"/>
    <property type="project" value="TreeGrafter"/>
</dbReference>
<protein>
    <submittedName>
        <fullName evidence="8">LptF/LptG family permease</fullName>
    </submittedName>
</protein>
<evidence type="ECO:0000313" key="8">
    <source>
        <dbReference type="EMBL" id="TLD94182.1"/>
    </source>
</evidence>
<dbReference type="STRING" id="1548018.LS64_08995"/>
<dbReference type="RefSeq" id="WP_118949134.1">
    <property type="nucleotide sequence ID" value="NZ_JRMP02000009.1"/>
</dbReference>
<name>A0A347VV79_9HELI</name>
<comment type="subcellular location">
    <subcellularLocation>
        <location evidence="1">Cell membrane</location>
        <topology evidence="1">Multi-pass membrane protein</topology>
    </subcellularLocation>
</comment>
<keyword evidence="9" id="KW-1185">Reference proteome</keyword>
<dbReference type="InterPro" id="IPR005495">
    <property type="entry name" value="LptG/LptF_permease"/>
</dbReference>
<keyword evidence="2" id="KW-1003">Cell membrane</keyword>
<feature type="transmembrane region" description="Helical" evidence="6">
    <location>
        <begin position="298"/>
        <end position="319"/>
    </location>
</feature>
<dbReference type="OrthoDB" id="5372305at2"/>
<dbReference type="EMBL" id="JRMP02000009">
    <property type="protein sequence ID" value="TLD94182.1"/>
    <property type="molecule type" value="Genomic_DNA"/>
</dbReference>
<dbReference type="GO" id="GO:0043190">
    <property type="term" value="C:ATP-binding cassette (ABC) transporter complex"/>
    <property type="evidence" value="ECO:0007669"/>
    <property type="project" value="TreeGrafter"/>
</dbReference>
<evidence type="ECO:0000256" key="3">
    <source>
        <dbReference type="ARBA" id="ARBA00022692"/>
    </source>
</evidence>
<dbReference type="PANTHER" id="PTHR33529">
    <property type="entry name" value="SLR0882 PROTEIN-RELATED"/>
    <property type="match status" value="1"/>
</dbReference>
<feature type="transmembrane region" description="Helical" evidence="6">
    <location>
        <begin position="7"/>
        <end position="28"/>
    </location>
</feature>
<keyword evidence="4 6" id="KW-1133">Transmembrane helix</keyword>
<feature type="transmembrane region" description="Helical" evidence="6">
    <location>
        <begin position="331"/>
        <end position="352"/>
    </location>
</feature>
<dbReference type="AlphaFoldDB" id="A0A347VV79"/>
<gene>
    <name evidence="7" type="ORF">DCO61_03680</name>
    <name evidence="8" type="ORF">LS64_006675</name>
</gene>
<evidence type="ECO:0000313" key="10">
    <source>
        <dbReference type="Proteomes" id="UP000477070"/>
    </source>
</evidence>
<organism evidence="8 9">
    <name type="scientific">Helicobacter saguini</name>
    <dbReference type="NCBI Taxonomy" id="1548018"/>
    <lineage>
        <taxon>Bacteria</taxon>
        <taxon>Pseudomonadati</taxon>
        <taxon>Campylobacterota</taxon>
        <taxon>Epsilonproteobacteria</taxon>
        <taxon>Campylobacterales</taxon>
        <taxon>Helicobacteraceae</taxon>
        <taxon>Helicobacter</taxon>
    </lineage>
</organism>
<dbReference type="Proteomes" id="UP000477070">
    <property type="component" value="Unassembled WGS sequence"/>
</dbReference>
<sequence>MFFWFVAARYLKPTFVILLALESFFILVDSMQHLDLLSGSANIAVQFLAFNAMYAFNYVLPLSLLLGLIVFYITLIKSNQYIALLSLGYSKKQIFFPPFLLINLSICGYVGLNATDFAYAQESVENIISRNTSGGITSDLFIRYENDYIYFKKVYPLLQKAQGIKVYHTLNTDNGEKKLVSITRANEGFFENNEWILHAPVVATFPAEYTLGGAGLSVETFEKMNILKGFKPKILDTFYKNKPSVSLLDAIYSLQILWSENADSKRTRGIIYALGIVPFFISMLAVIIAYYAPPLARYGNLAMLGITFSVVSLLVWGVFFSLSKLNANAVFIPEISLLLPLFILFVISCRYYKRINRI</sequence>
<feature type="transmembrane region" description="Helical" evidence="6">
    <location>
        <begin position="269"/>
        <end position="291"/>
    </location>
</feature>
<feature type="transmembrane region" description="Helical" evidence="6">
    <location>
        <begin position="94"/>
        <end position="112"/>
    </location>
</feature>
<keyword evidence="5 6" id="KW-0472">Membrane</keyword>
<comment type="caution">
    <text evidence="8">The sequence shown here is derived from an EMBL/GenBank/DDBJ whole genome shotgun (WGS) entry which is preliminary data.</text>
</comment>
<accession>A0A347VV79</accession>
<proteinExistence type="predicted"/>
<evidence type="ECO:0000313" key="9">
    <source>
        <dbReference type="Proteomes" id="UP000029714"/>
    </source>
</evidence>
<feature type="transmembrane region" description="Helical" evidence="6">
    <location>
        <begin position="48"/>
        <end position="73"/>
    </location>
</feature>
<evidence type="ECO:0000313" key="7">
    <source>
        <dbReference type="EMBL" id="MWV69138.1"/>
    </source>
</evidence>
<reference evidence="8 9" key="1">
    <citation type="journal article" date="2014" name="Genome Announc.">
        <title>Draft genome sequences of eight enterohepatic helicobacter species isolated from both laboratory and wild rodents.</title>
        <authorList>
            <person name="Sheh A."/>
            <person name="Shen Z."/>
            <person name="Fox J.G."/>
        </authorList>
    </citation>
    <scope>NUCLEOTIDE SEQUENCE [LARGE SCALE GENOMIC DNA]</scope>
    <source>
        <strain evidence="8 9">MIT 97-6194</strain>
    </source>
</reference>